<sequence length="173" mass="20450">MSTNHSKQFSRDCMVQALIQLLQTKSLSNITISELTERAGVSRMTYYRNYSSMDEIFISYLKDLVDAYRQDVADWPDKGNYNDYRNMLHCYEYFDHYREFIACLVKTGLGHLLLQALDSYILDTYYTEDKGRDFYYTLRAFSGSLYNIYVTWIMENSMESAEEIVSIICKIYS</sequence>
<reference evidence="4 5" key="1">
    <citation type="submission" date="2019-08" db="EMBL/GenBank/DDBJ databases">
        <title>In-depth cultivation of the pig gut microbiome towards novel bacterial diversity and tailored functional studies.</title>
        <authorList>
            <person name="Wylensek D."/>
            <person name="Hitch T.C.A."/>
            <person name="Clavel T."/>
        </authorList>
    </citation>
    <scope>NUCLEOTIDE SEQUENCE [LARGE SCALE GENOMIC DNA]</scope>
    <source>
        <strain evidence="4 5">WCA3-601-WT-6H</strain>
    </source>
</reference>
<feature type="domain" description="HTH tetR-type" evidence="3">
    <location>
        <begin position="8"/>
        <end position="68"/>
    </location>
</feature>
<dbReference type="PROSITE" id="PS50977">
    <property type="entry name" value="HTH_TETR_2"/>
    <property type="match status" value="1"/>
</dbReference>
<evidence type="ECO:0000313" key="4">
    <source>
        <dbReference type="EMBL" id="MST56816.1"/>
    </source>
</evidence>
<dbReference type="RefSeq" id="WP_154494887.1">
    <property type="nucleotide sequence ID" value="NZ_VUMU01000001.1"/>
</dbReference>
<keyword evidence="5" id="KW-1185">Reference proteome</keyword>
<dbReference type="Proteomes" id="UP000476055">
    <property type="component" value="Unassembled WGS sequence"/>
</dbReference>
<organism evidence="4 5">
    <name type="scientific">Waltera intestinalis</name>
    <dbReference type="NCBI Taxonomy" id="2606635"/>
    <lineage>
        <taxon>Bacteria</taxon>
        <taxon>Bacillati</taxon>
        <taxon>Bacillota</taxon>
        <taxon>Clostridia</taxon>
        <taxon>Lachnospirales</taxon>
        <taxon>Lachnospiraceae</taxon>
        <taxon>Waltera</taxon>
    </lineage>
</organism>
<evidence type="ECO:0000259" key="3">
    <source>
        <dbReference type="PROSITE" id="PS50977"/>
    </source>
</evidence>
<dbReference type="AlphaFoldDB" id="A0A6L5YES8"/>
<proteinExistence type="predicted"/>
<dbReference type="InterPro" id="IPR009057">
    <property type="entry name" value="Homeodomain-like_sf"/>
</dbReference>
<dbReference type="Pfam" id="PF00440">
    <property type="entry name" value="TetR_N"/>
    <property type="match status" value="1"/>
</dbReference>
<dbReference type="GO" id="GO:0003677">
    <property type="term" value="F:DNA binding"/>
    <property type="evidence" value="ECO:0007669"/>
    <property type="project" value="UniProtKB-UniRule"/>
</dbReference>
<gene>
    <name evidence="4" type="ORF">FYJ59_00885</name>
</gene>
<dbReference type="PANTHER" id="PTHR43479">
    <property type="entry name" value="ACREF/ENVCD OPERON REPRESSOR-RELATED"/>
    <property type="match status" value="1"/>
</dbReference>
<dbReference type="InterPro" id="IPR001647">
    <property type="entry name" value="HTH_TetR"/>
</dbReference>
<evidence type="ECO:0000313" key="5">
    <source>
        <dbReference type="Proteomes" id="UP000476055"/>
    </source>
</evidence>
<evidence type="ECO:0000256" key="2">
    <source>
        <dbReference type="PROSITE-ProRule" id="PRU00335"/>
    </source>
</evidence>
<protein>
    <submittedName>
        <fullName evidence="4">TetR/AcrR family transcriptional regulator</fullName>
    </submittedName>
</protein>
<name>A0A6L5YES8_9FIRM</name>
<dbReference type="SUPFAM" id="SSF46689">
    <property type="entry name" value="Homeodomain-like"/>
    <property type="match status" value="1"/>
</dbReference>
<dbReference type="PANTHER" id="PTHR43479:SF11">
    <property type="entry name" value="ACREF_ENVCD OPERON REPRESSOR-RELATED"/>
    <property type="match status" value="1"/>
</dbReference>
<evidence type="ECO:0000256" key="1">
    <source>
        <dbReference type="ARBA" id="ARBA00023125"/>
    </source>
</evidence>
<dbReference type="EMBL" id="VUMU01000001">
    <property type="protein sequence ID" value="MST56816.1"/>
    <property type="molecule type" value="Genomic_DNA"/>
</dbReference>
<keyword evidence="1 2" id="KW-0238">DNA-binding</keyword>
<accession>A0A6L5YES8</accession>
<comment type="caution">
    <text evidence="4">The sequence shown here is derived from an EMBL/GenBank/DDBJ whole genome shotgun (WGS) entry which is preliminary data.</text>
</comment>
<dbReference type="InterPro" id="IPR050624">
    <property type="entry name" value="HTH-type_Tx_Regulator"/>
</dbReference>
<dbReference type="Gene3D" id="1.10.357.10">
    <property type="entry name" value="Tetracycline Repressor, domain 2"/>
    <property type="match status" value="1"/>
</dbReference>
<feature type="DNA-binding region" description="H-T-H motif" evidence="2">
    <location>
        <begin position="31"/>
        <end position="50"/>
    </location>
</feature>